<evidence type="ECO:0000256" key="5">
    <source>
        <dbReference type="ARBA" id="ARBA00035105"/>
    </source>
</evidence>
<gene>
    <name evidence="9" type="ORF">L798_04103</name>
</gene>
<feature type="region of interest" description="Disordered" evidence="6">
    <location>
        <begin position="195"/>
        <end position="215"/>
    </location>
</feature>
<reference evidence="9 10" key="1">
    <citation type="journal article" date="2014" name="Nat. Commun.">
        <title>Molecular traces of alternative social organization in a termite genome.</title>
        <authorList>
            <person name="Terrapon N."/>
            <person name="Li C."/>
            <person name="Robertson H.M."/>
            <person name="Ji L."/>
            <person name="Meng X."/>
            <person name="Booth W."/>
            <person name="Chen Z."/>
            <person name="Childers C.P."/>
            <person name="Glastad K.M."/>
            <person name="Gokhale K."/>
            <person name="Gowin J."/>
            <person name="Gronenberg W."/>
            <person name="Hermansen R.A."/>
            <person name="Hu H."/>
            <person name="Hunt B.G."/>
            <person name="Huylmans A.K."/>
            <person name="Khalil S.M."/>
            <person name="Mitchell R.D."/>
            <person name="Munoz-Torres M.C."/>
            <person name="Mustard J.A."/>
            <person name="Pan H."/>
            <person name="Reese J.T."/>
            <person name="Scharf M.E."/>
            <person name="Sun F."/>
            <person name="Vogel H."/>
            <person name="Xiao J."/>
            <person name="Yang W."/>
            <person name="Yang Z."/>
            <person name="Yang Z."/>
            <person name="Zhou J."/>
            <person name="Zhu J."/>
            <person name="Brent C.S."/>
            <person name="Elsik C.G."/>
            <person name="Goodisman M.A."/>
            <person name="Liberles D.A."/>
            <person name="Roe R.M."/>
            <person name="Vargo E.L."/>
            <person name="Vilcinskas A."/>
            <person name="Wang J."/>
            <person name="Bornberg-Bauer E."/>
            <person name="Korb J."/>
            <person name="Zhang G."/>
            <person name="Liebig J."/>
        </authorList>
    </citation>
    <scope>NUCLEOTIDE SEQUENCE [LARGE SCALE GENOMIC DNA]</scope>
    <source>
        <tissue evidence="9">Whole organism</tissue>
    </source>
</reference>
<dbReference type="Proteomes" id="UP000027135">
    <property type="component" value="Unassembled WGS sequence"/>
</dbReference>
<feature type="compositionally biased region" description="Basic and acidic residues" evidence="6">
    <location>
        <begin position="521"/>
        <end position="545"/>
    </location>
</feature>
<evidence type="ECO:0000313" key="10">
    <source>
        <dbReference type="Proteomes" id="UP000027135"/>
    </source>
</evidence>
<evidence type="ECO:0000256" key="3">
    <source>
        <dbReference type="ARBA" id="ARBA00022853"/>
    </source>
</evidence>
<dbReference type="PANTHER" id="PTHR13681:SF24">
    <property type="entry name" value="TUDOR DOMAIN-CONTAINING PROTEIN 3"/>
    <property type="match status" value="1"/>
</dbReference>
<accession>A0A067RDU6</accession>
<proteinExistence type="predicted"/>
<sequence length="816" mass="90755">MDVADKLKELGWFLSAEGLQQIGENGNVTDIKSLALKALDFDLREIGAASFPEDINKGKLDSIPGKIVVQIQKIRNVSAPKANEESRAAPRMLRLTLTDGHSCCQAVELESVPALSLNTPPGTKLYLRNESLPMSHGILLLKSSYIEVLGGRVPPLVEKWEFNRTLAKHTRGRIGEEGGPPPWIPFGQRILRPSPQDHNFKSLDNHRDKENKENAEFEAQRKDAIAEAARGGAKKVFGGGNKPLLDHNVQQIVDHGFTVEQAEYSLRQNRNNVERALRALQKQDGIRREDGQREREHPWADARTKGAEERERRKRGEREDETGVPPKPSGSVSLFDFVQNKLPPQNEKDMDQKHAYTRSGSGSERKFMSSDLYKGGANTKGGRPERGDFSQPRGSGGNKGGGRGSHGGRGTASWSGSDTKDRDRGNSYSNYHHNNVTHRDERVDRGRHTATATGSNAGGSSLQQQQKPPRFQNQQRYQQQQQQAINESLYGHQNWSSSYNESNYGGTWPGRNSALNGGATRSRDDFGASSHRESYGTVSHSDRNKSTSQQQVGNGGYKNSFDSSVGAQTNHCPGEQFEGVVTAQNFGQQQDISFNSAAKFSNQHSASLSHETFNNYPRTQNHQNNQMYAIDFSFKETSSSLNNSHSMSNITSSSPYGSNIYSNPNYGGMVPSDGPPSNQYIPDSKTWQWHKGDKCMAKYWEDNMYYNAEVTGVSERTCVVRFIEYGNYEEVLQDDCIPFTEDGLGHSIQPSSAFLNSTESLQSPSYNQNHFSGILEFRRGGTRPYIKSGGGEGAGNRDRRPPRIQQQMYVPPAQRK</sequence>
<dbReference type="Gene3D" id="2.30.30.140">
    <property type="match status" value="1"/>
</dbReference>
<keyword evidence="3" id="KW-0156">Chromatin regulator</keyword>
<dbReference type="SUPFAM" id="SSF46934">
    <property type="entry name" value="UBA-like"/>
    <property type="match status" value="1"/>
</dbReference>
<feature type="domain" description="Tudor" evidence="8">
    <location>
        <begin position="688"/>
        <end position="746"/>
    </location>
</feature>
<dbReference type="Gene3D" id="1.10.8.10">
    <property type="entry name" value="DNA helicase RuvA subunit, C-terminal domain"/>
    <property type="match status" value="1"/>
</dbReference>
<dbReference type="eggNOG" id="KOG3683">
    <property type="taxonomic scope" value="Eukaryota"/>
</dbReference>
<comment type="subcellular location">
    <subcellularLocation>
        <location evidence="1">Nucleus</location>
    </subcellularLocation>
</comment>
<feature type="compositionally biased region" description="Basic and acidic residues" evidence="6">
    <location>
        <begin position="437"/>
        <end position="447"/>
    </location>
</feature>
<dbReference type="InParanoid" id="A0A067RDU6"/>
<feature type="compositionally biased region" description="Polar residues" evidence="6">
    <location>
        <begin position="560"/>
        <end position="570"/>
    </location>
</feature>
<comment type="function">
    <text evidence="5">Scaffolding protein that specifically recognizes and binds dimethylarginine-containing proteins. Plays a role in the regulation of translation of target mRNAs by binding Arg/Gly-rich motifs (GAR) in dimethylarginine-containing proteins. In nucleus, acts as a coactivator: recognizes and binds asymmetric dimethylation on the core histone tails associated with transcriptional activation (H3R17me2a and H4R3me2a) and recruits proteins at these arginine-methylated loci. In cytoplasm, acts as an antiviral factor that participates in the assembly of stress granules together with G3BP1.</text>
</comment>
<dbReference type="InterPro" id="IPR042470">
    <property type="entry name" value="RMI1_N_C_sf"/>
</dbReference>
<feature type="compositionally biased region" description="Basic and acidic residues" evidence="6">
    <location>
        <begin position="284"/>
        <end position="318"/>
    </location>
</feature>
<dbReference type="PROSITE" id="PS50030">
    <property type="entry name" value="UBA"/>
    <property type="match status" value="1"/>
</dbReference>
<dbReference type="OrthoDB" id="434939at2759"/>
<feature type="compositionally biased region" description="Basic and acidic residues" evidence="6">
    <location>
        <begin position="198"/>
        <end position="215"/>
    </location>
</feature>
<keyword evidence="4" id="KW-0539">Nucleus</keyword>
<keyword evidence="10" id="KW-1185">Reference proteome</keyword>
<name>A0A067RDU6_ZOONE</name>
<organism evidence="9 10">
    <name type="scientific">Zootermopsis nevadensis</name>
    <name type="common">Dampwood termite</name>
    <dbReference type="NCBI Taxonomy" id="136037"/>
    <lineage>
        <taxon>Eukaryota</taxon>
        <taxon>Metazoa</taxon>
        <taxon>Ecdysozoa</taxon>
        <taxon>Arthropoda</taxon>
        <taxon>Hexapoda</taxon>
        <taxon>Insecta</taxon>
        <taxon>Pterygota</taxon>
        <taxon>Neoptera</taxon>
        <taxon>Polyneoptera</taxon>
        <taxon>Dictyoptera</taxon>
        <taxon>Blattodea</taxon>
        <taxon>Blattoidea</taxon>
        <taxon>Termitoidae</taxon>
        <taxon>Termopsidae</taxon>
        <taxon>Zootermopsis</taxon>
    </lineage>
</organism>
<dbReference type="STRING" id="136037.A0A067RDU6"/>
<feature type="compositionally biased region" description="Low complexity" evidence="6">
    <location>
        <begin position="463"/>
        <end position="483"/>
    </location>
</feature>
<protein>
    <recommendedName>
        <fullName evidence="2">Tudor domain-containing protein 3</fullName>
    </recommendedName>
</protein>
<dbReference type="PANTHER" id="PTHR13681">
    <property type="entry name" value="SURVIVAL OF MOTOR NEURON-RELATED-SPLICING FACTOR 30-RELATED"/>
    <property type="match status" value="1"/>
</dbReference>
<evidence type="ECO:0000313" key="9">
    <source>
        <dbReference type="EMBL" id="KDR21173.1"/>
    </source>
</evidence>
<dbReference type="AlphaFoldDB" id="A0A067RDU6"/>
<feature type="compositionally biased region" description="Gly residues" evidence="6">
    <location>
        <begin position="394"/>
        <end position="410"/>
    </location>
</feature>
<dbReference type="InterPro" id="IPR009060">
    <property type="entry name" value="UBA-like_sf"/>
</dbReference>
<dbReference type="OMA" id="YHQRSRN"/>
<dbReference type="PROSITE" id="PS50304">
    <property type="entry name" value="TUDOR"/>
    <property type="match status" value="1"/>
</dbReference>
<evidence type="ECO:0000256" key="4">
    <source>
        <dbReference type="ARBA" id="ARBA00023242"/>
    </source>
</evidence>
<dbReference type="GO" id="GO:0006325">
    <property type="term" value="P:chromatin organization"/>
    <property type="evidence" value="ECO:0007669"/>
    <property type="project" value="UniProtKB-KW"/>
</dbReference>
<dbReference type="SMART" id="SM00333">
    <property type="entry name" value="TUDOR"/>
    <property type="match status" value="1"/>
</dbReference>
<evidence type="ECO:0000256" key="2">
    <source>
        <dbReference type="ARBA" id="ARBA00013421"/>
    </source>
</evidence>
<dbReference type="InterPro" id="IPR013894">
    <property type="entry name" value="RMI1_OB"/>
</dbReference>
<dbReference type="SUPFAM" id="SSF63748">
    <property type="entry name" value="Tudor/PWWP/MBT"/>
    <property type="match status" value="1"/>
</dbReference>
<feature type="compositionally biased region" description="Polar residues" evidence="6">
    <location>
        <begin position="450"/>
        <end position="462"/>
    </location>
</feature>
<dbReference type="FunCoup" id="A0A067RDU6">
    <property type="interactions" value="1598"/>
</dbReference>
<dbReference type="Gene3D" id="2.40.50.770">
    <property type="entry name" value="RecQ-mediated genome instability protein Rmi1, C-terminal domain"/>
    <property type="match status" value="1"/>
</dbReference>
<evidence type="ECO:0000259" key="8">
    <source>
        <dbReference type="PROSITE" id="PS50304"/>
    </source>
</evidence>
<dbReference type="InterPro" id="IPR002999">
    <property type="entry name" value="Tudor"/>
</dbReference>
<dbReference type="EMBL" id="KK852570">
    <property type="protein sequence ID" value="KDR21173.1"/>
    <property type="molecule type" value="Genomic_DNA"/>
</dbReference>
<feature type="region of interest" description="Disordered" evidence="6">
    <location>
        <begin position="284"/>
        <end position="483"/>
    </location>
</feature>
<evidence type="ECO:0000256" key="1">
    <source>
        <dbReference type="ARBA" id="ARBA00004123"/>
    </source>
</evidence>
<evidence type="ECO:0000256" key="6">
    <source>
        <dbReference type="SAM" id="MobiDB-lite"/>
    </source>
</evidence>
<dbReference type="InterPro" id="IPR015940">
    <property type="entry name" value="UBA"/>
</dbReference>
<feature type="region of interest" description="Disordered" evidence="6">
    <location>
        <begin position="785"/>
        <end position="816"/>
    </location>
</feature>
<dbReference type="CDD" id="cd14297">
    <property type="entry name" value="UBA2_spUBP14_like"/>
    <property type="match status" value="1"/>
</dbReference>
<dbReference type="GO" id="GO:0005634">
    <property type="term" value="C:nucleus"/>
    <property type="evidence" value="ECO:0007669"/>
    <property type="project" value="UniProtKB-SubCell"/>
</dbReference>
<feature type="region of interest" description="Disordered" evidence="6">
    <location>
        <begin position="510"/>
        <end position="570"/>
    </location>
</feature>
<feature type="domain" description="UBA" evidence="7">
    <location>
        <begin position="243"/>
        <end position="283"/>
    </location>
</feature>
<dbReference type="Pfam" id="PF08585">
    <property type="entry name" value="RMI1_N_C"/>
    <property type="match status" value="1"/>
</dbReference>
<dbReference type="SMART" id="SM01161">
    <property type="entry name" value="DUF1767"/>
    <property type="match status" value="1"/>
</dbReference>
<evidence type="ECO:0000259" key="7">
    <source>
        <dbReference type="PROSITE" id="PS50030"/>
    </source>
</evidence>